<evidence type="ECO:0000259" key="1">
    <source>
        <dbReference type="Pfam" id="PF26579"/>
    </source>
</evidence>
<reference evidence="2" key="1">
    <citation type="journal article" date="2023" name="Mol. Biol. Evol.">
        <title>Third-Generation Sequencing Reveals the Adaptive Role of the Epigenome in Three Deep-Sea Polychaetes.</title>
        <authorList>
            <person name="Perez M."/>
            <person name="Aroh O."/>
            <person name="Sun Y."/>
            <person name="Lan Y."/>
            <person name="Juniper S.K."/>
            <person name="Young C.R."/>
            <person name="Angers B."/>
            <person name="Qian P.Y."/>
        </authorList>
    </citation>
    <scope>NUCLEOTIDE SEQUENCE</scope>
    <source>
        <strain evidence="2">R07B-5</strain>
    </source>
</reference>
<dbReference type="AlphaFoldDB" id="A0AAD9KER0"/>
<evidence type="ECO:0000313" key="3">
    <source>
        <dbReference type="Proteomes" id="UP001209878"/>
    </source>
</evidence>
<dbReference type="EMBL" id="JAODUO010001172">
    <property type="protein sequence ID" value="KAK2169817.1"/>
    <property type="molecule type" value="Genomic_DNA"/>
</dbReference>
<gene>
    <name evidence="2" type="ORF">NP493_1175g00003</name>
</gene>
<comment type="caution">
    <text evidence="2">The sequence shown here is derived from an EMBL/GenBank/DDBJ whole genome shotgun (WGS) entry which is preliminary data.</text>
</comment>
<protein>
    <recommendedName>
        <fullName evidence="1">CFAP47-like immunoglobulin-like domain-containing protein</fullName>
    </recommendedName>
</protein>
<keyword evidence="3" id="KW-1185">Reference proteome</keyword>
<organism evidence="2 3">
    <name type="scientific">Ridgeia piscesae</name>
    <name type="common">Tubeworm</name>
    <dbReference type="NCBI Taxonomy" id="27915"/>
    <lineage>
        <taxon>Eukaryota</taxon>
        <taxon>Metazoa</taxon>
        <taxon>Spiralia</taxon>
        <taxon>Lophotrochozoa</taxon>
        <taxon>Annelida</taxon>
        <taxon>Polychaeta</taxon>
        <taxon>Sedentaria</taxon>
        <taxon>Canalipalpata</taxon>
        <taxon>Sabellida</taxon>
        <taxon>Siboglinidae</taxon>
        <taxon>Ridgeia</taxon>
    </lineage>
</organism>
<dbReference type="PANTHER" id="PTHR45912">
    <property type="entry name" value="CILIA- AND FLAGELLA-ASSOCIATED PROTEIN 47"/>
    <property type="match status" value="1"/>
</dbReference>
<feature type="domain" description="CFAP47-like immunoglobulin-like" evidence="1">
    <location>
        <begin position="86"/>
        <end position="225"/>
    </location>
</feature>
<dbReference type="GO" id="GO:0060271">
    <property type="term" value="P:cilium assembly"/>
    <property type="evidence" value="ECO:0007669"/>
    <property type="project" value="TreeGrafter"/>
</dbReference>
<dbReference type="Proteomes" id="UP001209878">
    <property type="component" value="Unassembled WGS sequence"/>
</dbReference>
<dbReference type="Pfam" id="PF26579">
    <property type="entry name" value="Ig_CFAP47"/>
    <property type="match status" value="1"/>
</dbReference>
<dbReference type="GO" id="GO:0005929">
    <property type="term" value="C:cilium"/>
    <property type="evidence" value="ECO:0007669"/>
    <property type="project" value="TreeGrafter"/>
</dbReference>
<proteinExistence type="predicted"/>
<sequence>MKQTEDIEIGPKSTLDIPISFSPDNMSKKEAIVTIAIRRRDGTNWQYEFQNKNVNASDQQMDGGVQQITWTYPIRAFPEVKPPTGVPPVEVRCQARMRMEERLEVLLAGLVPSSAGLKRGAKPKPSTGSLDKPETPEKVVIGESLSGAPAFTYEIIYPNDDVKGDLSPAVALTYVRHLRDRITGLVMLVFNIIFSPYKMMNHHVELLVQSALGGQWRFPLQFVATEAVPDDTIIIEAAGLNKESSVGFRLNSQTSHPVPYAAFFVEGSDSDFRVTPQTGELLPVSSNGSLITVSFMPQKYGKLPRAKLVIQTMDMQWTYNIQGALPSYTPPTYTPKAGPHPDPRKRHHINFVRQNLHVVTTATSSPLKGGPVVRRTKYRVTAQPTQTAVI</sequence>
<dbReference type="PANTHER" id="PTHR45912:SF3">
    <property type="entry name" value="CILIA- AND FLAGELLA-ASSOCIATED PROTEIN 47"/>
    <property type="match status" value="1"/>
</dbReference>
<dbReference type="InterPro" id="IPR058952">
    <property type="entry name" value="Ig_CFAP47"/>
</dbReference>
<name>A0AAD9KER0_RIDPI</name>
<accession>A0AAD9KER0</accession>
<evidence type="ECO:0000313" key="2">
    <source>
        <dbReference type="EMBL" id="KAK2169817.1"/>
    </source>
</evidence>